<dbReference type="Pfam" id="PF05739">
    <property type="entry name" value="SNARE"/>
    <property type="match status" value="1"/>
</dbReference>
<keyword evidence="6" id="KW-0175">Coiled coil</keyword>
<dbReference type="InterPro" id="IPR045242">
    <property type="entry name" value="Syntaxin"/>
</dbReference>
<dbReference type="VEuPathDB" id="FungiDB:yc1106_09448"/>
<evidence type="ECO:0000313" key="11">
    <source>
        <dbReference type="Proteomes" id="UP001056012"/>
    </source>
</evidence>
<gene>
    <name evidence="10" type="ORF">yc1106_09448</name>
</gene>
<keyword evidence="3 8" id="KW-0812">Transmembrane</keyword>
<feature type="coiled-coil region" evidence="6">
    <location>
        <begin position="271"/>
        <end position="319"/>
    </location>
</feature>
<protein>
    <recommendedName>
        <fullName evidence="9">t-SNARE coiled-coil homology domain-containing protein</fullName>
    </recommendedName>
</protein>
<feature type="compositionally biased region" description="Low complexity" evidence="7">
    <location>
        <begin position="56"/>
        <end position="65"/>
    </location>
</feature>
<keyword evidence="11" id="KW-1185">Reference proteome</keyword>
<dbReference type="AlphaFoldDB" id="A0A9Q8ZIM7"/>
<evidence type="ECO:0000313" key="10">
    <source>
        <dbReference type="EMBL" id="USP82174.1"/>
    </source>
</evidence>
<dbReference type="PANTHER" id="PTHR19957:SF307">
    <property type="entry name" value="PROTEIN SSO1-RELATED"/>
    <property type="match status" value="1"/>
</dbReference>
<dbReference type="GO" id="GO:0012505">
    <property type="term" value="C:endomembrane system"/>
    <property type="evidence" value="ECO:0007669"/>
    <property type="project" value="TreeGrafter"/>
</dbReference>
<dbReference type="InterPro" id="IPR000727">
    <property type="entry name" value="T_SNARE_dom"/>
</dbReference>
<comment type="similarity">
    <text evidence="2">Belongs to the syntaxin family.</text>
</comment>
<sequence>MTQNYQKHEGRYDAQANPYGGGDGYGPANPYGRSYNQQQQQLNPQAPLQRHGELNYSQQSQYSQSGALSPSNTNAPTVPYIDVPMSNLPTHGNIMEAPGTQPLSRDDFLARIEGAKERIGQLNSDIKAIASIHQHMLSSPDNLSSAELEAIVTNTQIRNTQIKDEIKFLTRDAYRDPNDRIKRSQVEMLRSTFKSQLEDFQKEEADYSKRYREAIGRQYRIINPDATDAEVEEVANSDLGDEGIFTQALKSNRSGQAANVLGAVRARHNDIQRIEKTMSELAALFIQLNEQVTDQDPLITETELRTVEAEDNSREANRQLGKAIKSAKRARRRKWCILLTIITILCVIALILGLYFKLKPK</sequence>
<dbReference type="GO" id="GO:0005484">
    <property type="term" value="F:SNAP receptor activity"/>
    <property type="evidence" value="ECO:0007669"/>
    <property type="project" value="TreeGrafter"/>
</dbReference>
<dbReference type="GO" id="GO:0005886">
    <property type="term" value="C:plasma membrane"/>
    <property type="evidence" value="ECO:0007669"/>
    <property type="project" value="TreeGrafter"/>
</dbReference>
<feature type="transmembrane region" description="Helical" evidence="8">
    <location>
        <begin position="335"/>
        <end position="356"/>
    </location>
</feature>
<evidence type="ECO:0000256" key="8">
    <source>
        <dbReference type="SAM" id="Phobius"/>
    </source>
</evidence>
<feature type="compositionally biased region" description="Basic and acidic residues" evidence="7">
    <location>
        <begin position="1"/>
        <end position="12"/>
    </location>
</feature>
<comment type="subcellular location">
    <subcellularLocation>
        <location evidence="1">Membrane</location>
        <topology evidence="1">Single-pass type IV membrane protein</topology>
    </subcellularLocation>
</comment>
<dbReference type="SUPFAM" id="SSF47661">
    <property type="entry name" value="t-snare proteins"/>
    <property type="match status" value="1"/>
</dbReference>
<feature type="compositionally biased region" description="Low complexity" evidence="7">
    <location>
        <begin position="36"/>
        <end position="49"/>
    </location>
</feature>
<evidence type="ECO:0000256" key="7">
    <source>
        <dbReference type="SAM" id="MobiDB-lite"/>
    </source>
</evidence>
<name>A0A9Q8ZIM7_CURCL</name>
<dbReference type="EMBL" id="CP089280">
    <property type="protein sequence ID" value="USP82174.1"/>
    <property type="molecule type" value="Genomic_DNA"/>
</dbReference>
<feature type="region of interest" description="Disordered" evidence="7">
    <location>
        <begin position="1"/>
        <end position="75"/>
    </location>
</feature>
<dbReference type="GO" id="GO:0000149">
    <property type="term" value="F:SNARE binding"/>
    <property type="evidence" value="ECO:0007669"/>
    <property type="project" value="TreeGrafter"/>
</dbReference>
<evidence type="ECO:0000256" key="6">
    <source>
        <dbReference type="SAM" id="Coils"/>
    </source>
</evidence>
<dbReference type="CDD" id="cd15849">
    <property type="entry name" value="SNARE_Sso1"/>
    <property type="match status" value="1"/>
</dbReference>
<dbReference type="GO" id="GO:0006887">
    <property type="term" value="P:exocytosis"/>
    <property type="evidence" value="ECO:0007669"/>
    <property type="project" value="TreeGrafter"/>
</dbReference>
<evidence type="ECO:0000256" key="1">
    <source>
        <dbReference type="ARBA" id="ARBA00004211"/>
    </source>
</evidence>
<evidence type="ECO:0000256" key="4">
    <source>
        <dbReference type="ARBA" id="ARBA00022989"/>
    </source>
</evidence>
<dbReference type="InterPro" id="IPR010989">
    <property type="entry name" value="SNARE"/>
</dbReference>
<dbReference type="PANTHER" id="PTHR19957">
    <property type="entry name" value="SYNTAXIN"/>
    <property type="match status" value="1"/>
</dbReference>
<dbReference type="GO" id="GO:0031201">
    <property type="term" value="C:SNARE complex"/>
    <property type="evidence" value="ECO:0007669"/>
    <property type="project" value="TreeGrafter"/>
</dbReference>
<keyword evidence="4 8" id="KW-1133">Transmembrane helix</keyword>
<dbReference type="GO" id="GO:0006886">
    <property type="term" value="P:intracellular protein transport"/>
    <property type="evidence" value="ECO:0007669"/>
    <property type="project" value="TreeGrafter"/>
</dbReference>
<reference evidence="10" key="1">
    <citation type="submission" date="2021-12" db="EMBL/GenBank/DDBJ databases">
        <title>Curvularia clavata genome.</title>
        <authorList>
            <person name="Cao Y."/>
        </authorList>
    </citation>
    <scope>NUCLEOTIDE SEQUENCE</scope>
    <source>
        <strain evidence="10">Yc1106</strain>
    </source>
</reference>
<dbReference type="SMART" id="SM00503">
    <property type="entry name" value="SynN"/>
    <property type="match status" value="1"/>
</dbReference>
<feature type="compositionally biased region" description="Polar residues" evidence="7">
    <location>
        <begin position="66"/>
        <end position="75"/>
    </location>
</feature>
<dbReference type="GO" id="GO:0048278">
    <property type="term" value="P:vesicle docking"/>
    <property type="evidence" value="ECO:0007669"/>
    <property type="project" value="TreeGrafter"/>
</dbReference>
<dbReference type="SMART" id="SM00397">
    <property type="entry name" value="t_SNARE"/>
    <property type="match status" value="1"/>
</dbReference>
<dbReference type="Proteomes" id="UP001056012">
    <property type="component" value="Chromosome 7"/>
</dbReference>
<evidence type="ECO:0000256" key="3">
    <source>
        <dbReference type="ARBA" id="ARBA00022692"/>
    </source>
</evidence>
<dbReference type="InterPro" id="IPR006011">
    <property type="entry name" value="Syntaxin_N"/>
</dbReference>
<evidence type="ECO:0000256" key="5">
    <source>
        <dbReference type="ARBA" id="ARBA00023136"/>
    </source>
</evidence>
<accession>A0A9Q8ZIM7</accession>
<keyword evidence="5 8" id="KW-0472">Membrane</keyword>
<organism evidence="10 11">
    <name type="scientific">Curvularia clavata</name>
    <dbReference type="NCBI Taxonomy" id="95742"/>
    <lineage>
        <taxon>Eukaryota</taxon>
        <taxon>Fungi</taxon>
        <taxon>Dikarya</taxon>
        <taxon>Ascomycota</taxon>
        <taxon>Pezizomycotina</taxon>
        <taxon>Dothideomycetes</taxon>
        <taxon>Pleosporomycetidae</taxon>
        <taxon>Pleosporales</taxon>
        <taxon>Pleosporineae</taxon>
        <taxon>Pleosporaceae</taxon>
        <taxon>Curvularia</taxon>
    </lineage>
</organism>
<evidence type="ECO:0000256" key="2">
    <source>
        <dbReference type="ARBA" id="ARBA00009063"/>
    </source>
</evidence>
<dbReference type="GO" id="GO:0006906">
    <property type="term" value="P:vesicle fusion"/>
    <property type="evidence" value="ECO:0007669"/>
    <property type="project" value="TreeGrafter"/>
</dbReference>
<evidence type="ECO:0000259" key="9">
    <source>
        <dbReference type="PROSITE" id="PS50192"/>
    </source>
</evidence>
<dbReference type="PROSITE" id="PS50192">
    <property type="entry name" value="T_SNARE"/>
    <property type="match status" value="1"/>
</dbReference>
<dbReference type="Gene3D" id="1.20.58.70">
    <property type="match status" value="1"/>
</dbReference>
<feature type="domain" description="T-SNARE coiled-coil homology" evidence="9">
    <location>
        <begin position="261"/>
        <end position="323"/>
    </location>
</feature>
<dbReference type="OrthoDB" id="10255013at2759"/>
<proteinExistence type="inferred from homology"/>
<dbReference type="Pfam" id="PF00804">
    <property type="entry name" value="Syntaxin"/>
    <property type="match status" value="1"/>
</dbReference>